<accession>A0A964T9Q1</accession>
<proteinExistence type="predicted"/>
<dbReference type="EMBL" id="SPKJ01000182">
    <property type="protein sequence ID" value="MYZ50477.1"/>
    <property type="molecule type" value="Genomic_DNA"/>
</dbReference>
<evidence type="ECO:0000313" key="1">
    <source>
        <dbReference type="EMBL" id="MYZ50477.1"/>
    </source>
</evidence>
<protein>
    <submittedName>
        <fullName evidence="1">DUF2849 domain-containing protein</fullName>
    </submittedName>
</protein>
<dbReference type="OrthoDB" id="9815695at2"/>
<dbReference type="RefSeq" id="WP_161142792.1">
    <property type="nucleotide sequence ID" value="NZ_SPKJ01000182.1"/>
</dbReference>
<name>A0A964T9Q1_9HYPH</name>
<dbReference type="Proteomes" id="UP000773614">
    <property type="component" value="Unassembled WGS sequence"/>
</dbReference>
<dbReference type="AlphaFoldDB" id="A0A964T9Q1"/>
<dbReference type="InterPro" id="IPR021270">
    <property type="entry name" value="DUF2849"/>
</dbReference>
<keyword evidence="2" id="KW-1185">Reference proteome</keyword>
<organism evidence="1 2">
    <name type="scientific">Propylenella binzhouense</name>
    <dbReference type="NCBI Taxonomy" id="2555902"/>
    <lineage>
        <taxon>Bacteria</taxon>
        <taxon>Pseudomonadati</taxon>
        <taxon>Pseudomonadota</taxon>
        <taxon>Alphaproteobacteria</taxon>
        <taxon>Hyphomicrobiales</taxon>
        <taxon>Propylenellaceae</taxon>
        <taxon>Propylenella</taxon>
    </lineage>
</organism>
<sequence length="102" mass="10555">MPKPVLRVVTANRLADGRVVFLAGAGWTRAIGAASLLSDPQAEAAALARAEADAAADRVVDVYAVEVVREAAEIVPVRLRERIRLTGPTAGNSVAPSAPRAS</sequence>
<dbReference type="Pfam" id="PF11011">
    <property type="entry name" value="DUF2849"/>
    <property type="match status" value="1"/>
</dbReference>
<gene>
    <name evidence="1" type="ORF">E4O86_22520</name>
</gene>
<comment type="caution">
    <text evidence="1">The sequence shown here is derived from an EMBL/GenBank/DDBJ whole genome shotgun (WGS) entry which is preliminary data.</text>
</comment>
<reference evidence="1" key="1">
    <citation type="submission" date="2019-03" db="EMBL/GenBank/DDBJ databases">
        <title>Afifella sp. nov., isolated from activated sludge.</title>
        <authorList>
            <person name="Li Q."/>
            <person name="Liu Y."/>
        </authorList>
    </citation>
    <scope>NUCLEOTIDE SEQUENCE</scope>
    <source>
        <strain evidence="1">L72</strain>
    </source>
</reference>
<evidence type="ECO:0000313" key="2">
    <source>
        <dbReference type="Proteomes" id="UP000773614"/>
    </source>
</evidence>